<keyword evidence="3" id="KW-1185">Reference proteome</keyword>
<gene>
    <name evidence="2" type="ORF">NSE01_22850</name>
</gene>
<dbReference type="Proteomes" id="UP000321464">
    <property type="component" value="Unassembled WGS sequence"/>
</dbReference>
<dbReference type="GO" id="GO:0030246">
    <property type="term" value="F:carbohydrate binding"/>
    <property type="evidence" value="ECO:0007669"/>
    <property type="project" value="InterPro"/>
</dbReference>
<dbReference type="Gene3D" id="2.60.40.420">
    <property type="entry name" value="Cupredoxins - blue copper proteins"/>
    <property type="match status" value="1"/>
</dbReference>
<comment type="caution">
    <text evidence="2">The sequence shown here is derived from an EMBL/GenBank/DDBJ whole genome shotgun (WGS) entry which is preliminary data.</text>
</comment>
<evidence type="ECO:0000256" key="1">
    <source>
        <dbReference type="SAM" id="SignalP"/>
    </source>
</evidence>
<dbReference type="SUPFAM" id="SSF49503">
    <property type="entry name" value="Cupredoxins"/>
    <property type="match status" value="1"/>
</dbReference>
<name>A0A512AL75_9SPHN</name>
<evidence type="ECO:0000313" key="3">
    <source>
        <dbReference type="Proteomes" id="UP000321464"/>
    </source>
</evidence>
<feature type="chain" id="PRO_5022143358" evidence="1">
    <location>
        <begin position="22"/>
        <end position="202"/>
    </location>
</feature>
<dbReference type="EMBL" id="BJYR01000015">
    <property type="protein sequence ID" value="GEO00453.1"/>
    <property type="molecule type" value="Genomic_DNA"/>
</dbReference>
<dbReference type="InterPro" id="IPR013784">
    <property type="entry name" value="Carb-bd-like_fold"/>
</dbReference>
<proteinExistence type="predicted"/>
<reference evidence="2 3" key="1">
    <citation type="submission" date="2019-07" db="EMBL/GenBank/DDBJ databases">
        <title>Whole genome shotgun sequence of Novosphingobium sediminis NBRC 106119.</title>
        <authorList>
            <person name="Hosoyama A."/>
            <person name="Uohara A."/>
            <person name="Ohji S."/>
            <person name="Ichikawa N."/>
        </authorList>
    </citation>
    <scope>NUCLEOTIDE SEQUENCE [LARGE SCALE GENOMIC DNA]</scope>
    <source>
        <strain evidence="2 3">NBRC 106119</strain>
    </source>
</reference>
<keyword evidence="1" id="KW-0732">Signal</keyword>
<sequence>MLKRFVTRLPLGLLCLTGVSASGPQTSVVQVFDQRGLPVEGAVIEIPPPPGSTRAVTFPWRNAMAQRNQTFVPGTLIVPQGSSVAFPNLDTVRHSIYSFSKPARFQIELYGRDQTRSQRFPITGTVALGCNIHDKMRGYIRVVSTPYAAATDLNGRGQIDGLAPGTHRVTVWHPRLRGSGNETVQTLTIASGNPARLTIELR</sequence>
<dbReference type="InterPro" id="IPR008972">
    <property type="entry name" value="Cupredoxin"/>
</dbReference>
<accession>A0A512AL75</accession>
<feature type="signal peptide" evidence="1">
    <location>
        <begin position="1"/>
        <end position="21"/>
    </location>
</feature>
<evidence type="ECO:0000313" key="2">
    <source>
        <dbReference type="EMBL" id="GEO00453.1"/>
    </source>
</evidence>
<organism evidence="2 3">
    <name type="scientific">Novosphingobium sediminis</name>
    <dbReference type="NCBI Taxonomy" id="707214"/>
    <lineage>
        <taxon>Bacteria</taxon>
        <taxon>Pseudomonadati</taxon>
        <taxon>Pseudomonadota</taxon>
        <taxon>Alphaproteobacteria</taxon>
        <taxon>Sphingomonadales</taxon>
        <taxon>Sphingomonadaceae</taxon>
        <taxon>Novosphingobium</taxon>
    </lineage>
</organism>
<dbReference type="AlphaFoldDB" id="A0A512AL75"/>
<dbReference type="SUPFAM" id="SSF49452">
    <property type="entry name" value="Starch-binding domain-like"/>
    <property type="match status" value="1"/>
</dbReference>
<protein>
    <submittedName>
        <fullName evidence="2">Methylamine utilization protein</fullName>
    </submittedName>
</protein>